<dbReference type="EMBL" id="AGUD01000292">
    <property type="protein sequence ID" value="EHN09400.1"/>
    <property type="molecule type" value="Genomic_DNA"/>
</dbReference>
<sequence>MLGISPSQVRWRLGQGGHAASNSMLHARPAIPDGFEDVEAAARRRGISAIRLRQRCRDGREPDATREERWPTRWLFPIPDHARSAA</sequence>
<dbReference type="Proteomes" id="UP000005143">
    <property type="component" value="Unassembled WGS sequence"/>
</dbReference>
<name>H0EA60_9ACTN</name>
<evidence type="ECO:0000313" key="2">
    <source>
        <dbReference type="Proteomes" id="UP000005143"/>
    </source>
</evidence>
<organism evidence="1 2">
    <name type="scientific">Patulibacter medicamentivorans</name>
    <dbReference type="NCBI Taxonomy" id="1097667"/>
    <lineage>
        <taxon>Bacteria</taxon>
        <taxon>Bacillati</taxon>
        <taxon>Actinomycetota</taxon>
        <taxon>Thermoleophilia</taxon>
        <taxon>Solirubrobacterales</taxon>
        <taxon>Patulibacteraceae</taxon>
        <taxon>Patulibacter</taxon>
    </lineage>
</organism>
<comment type="caution">
    <text evidence="1">The sequence shown here is derived from an EMBL/GenBank/DDBJ whole genome shotgun (WGS) entry which is preliminary data.</text>
</comment>
<proteinExistence type="predicted"/>
<protein>
    <submittedName>
        <fullName evidence="1">Uncharacterized protein</fullName>
    </submittedName>
</protein>
<accession>H0EA60</accession>
<gene>
    <name evidence="1" type="ORF">PAI11_37340</name>
</gene>
<dbReference type="AlphaFoldDB" id="H0EA60"/>
<reference evidence="1 2" key="1">
    <citation type="journal article" date="2013" name="Biodegradation">
        <title>Quantitative proteomic analysis of ibuprofen-degrading Patulibacter sp. strain I11.</title>
        <authorList>
            <person name="Almeida B."/>
            <person name="Kjeldal H."/>
            <person name="Lolas I."/>
            <person name="Knudsen A.D."/>
            <person name="Carvalho G."/>
            <person name="Nielsen K.L."/>
            <person name="Barreto Crespo M.T."/>
            <person name="Stensballe A."/>
            <person name="Nielsen J.L."/>
        </authorList>
    </citation>
    <scope>NUCLEOTIDE SEQUENCE [LARGE SCALE GENOMIC DNA]</scope>
    <source>
        <strain evidence="1 2">I11</strain>
    </source>
</reference>
<keyword evidence="2" id="KW-1185">Reference proteome</keyword>
<evidence type="ECO:0000313" key="1">
    <source>
        <dbReference type="EMBL" id="EHN09400.1"/>
    </source>
</evidence>